<organism evidence="1 2">
    <name type="scientific">Corallococcus praedator</name>
    <dbReference type="NCBI Taxonomy" id="2316724"/>
    <lineage>
        <taxon>Bacteria</taxon>
        <taxon>Pseudomonadati</taxon>
        <taxon>Myxococcota</taxon>
        <taxon>Myxococcia</taxon>
        <taxon>Myxococcales</taxon>
        <taxon>Cystobacterineae</taxon>
        <taxon>Myxococcaceae</taxon>
        <taxon>Corallococcus</taxon>
    </lineage>
</organism>
<evidence type="ECO:0000313" key="2">
    <source>
        <dbReference type="Proteomes" id="UP000278907"/>
    </source>
</evidence>
<dbReference type="EMBL" id="RAWI01001212">
    <property type="protein sequence ID" value="RKH78442.1"/>
    <property type="molecule type" value="Genomic_DNA"/>
</dbReference>
<keyword evidence="2" id="KW-1185">Reference proteome</keyword>
<dbReference type="Gene3D" id="3.20.20.80">
    <property type="entry name" value="Glycosidases"/>
    <property type="match status" value="1"/>
</dbReference>
<dbReference type="Gene3D" id="2.40.30.140">
    <property type="match status" value="1"/>
</dbReference>
<dbReference type="Proteomes" id="UP000278907">
    <property type="component" value="Unassembled WGS sequence"/>
</dbReference>
<name>A0ABX9Q4W0_9BACT</name>
<gene>
    <name evidence="1" type="ORF">D7Y13_43805</name>
</gene>
<sequence>MREIRSDTKFTFPGRAGKYSSFQWNYQHFTAVDTDFNDNLYQAVYLIEGKSFDTNVDMEKGSFDYLMGCDVDVAHPDVQQELKNWGTWYLNEVGLDGVRFDAVKHIEAGFFPDWLIHVRAQAGRDIFAVGEYWS</sequence>
<feature type="non-terminal residue" evidence="1">
    <location>
        <position position="134"/>
    </location>
</feature>
<reference evidence="1 2" key="1">
    <citation type="submission" date="2018-09" db="EMBL/GenBank/DDBJ databases">
        <authorList>
            <person name="Livingstone P.G."/>
            <person name="Whitworth D.E."/>
        </authorList>
    </citation>
    <scope>NUCLEOTIDE SEQUENCE [LARGE SCALE GENOMIC DNA]</scope>
    <source>
        <strain evidence="1 2">CA031B</strain>
    </source>
</reference>
<dbReference type="InterPro" id="IPR017853">
    <property type="entry name" value="GH"/>
</dbReference>
<comment type="caution">
    <text evidence="1">The sequence shown here is derived from an EMBL/GenBank/DDBJ whole genome shotgun (WGS) entry which is preliminary data.</text>
</comment>
<accession>A0ABX9Q4W0</accession>
<protein>
    <submittedName>
        <fullName evidence="1">Alpha-amylase</fullName>
    </submittedName>
</protein>
<dbReference type="SUPFAM" id="SSF51445">
    <property type="entry name" value="(Trans)glycosidases"/>
    <property type="match status" value="1"/>
</dbReference>
<evidence type="ECO:0000313" key="1">
    <source>
        <dbReference type="EMBL" id="RKH78442.1"/>
    </source>
</evidence>
<dbReference type="PANTHER" id="PTHR43447">
    <property type="entry name" value="ALPHA-AMYLASE"/>
    <property type="match status" value="1"/>
</dbReference>
<proteinExistence type="predicted"/>